<protein>
    <submittedName>
        <fullName evidence="1">TIGR02444 family protein</fullName>
    </submittedName>
</protein>
<proteinExistence type="predicted"/>
<dbReference type="EMBL" id="JAEQNA010000001">
    <property type="protein sequence ID" value="MBL0419206.1"/>
    <property type="molecule type" value="Genomic_DNA"/>
</dbReference>
<evidence type="ECO:0000313" key="1">
    <source>
        <dbReference type="EMBL" id="MBL0419206.1"/>
    </source>
</evidence>
<keyword evidence="2" id="KW-1185">Reference proteome</keyword>
<dbReference type="AlphaFoldDB" id="A0A936ZK48"/>
<name>A0A936ZK48_9BURK</name>
<accession>A0A936ZK48</accession>
<dbReference type="Proteomes" id="UP000613011">
    <property type="component" value="Unassembled WGS sequence"/>
</dbReference>
<dbReference type="Pfam" id="PF09523">
    <property type="entry name" value="DUF2390"/>
    <property type="match status" value="1"/>
</dbReference>
<evidence type="ECO:0000313" key="2">
    <source>
        <dbReference type="Proteomes" id="UP000613011"/>
    </source>
</evidence>
<gene>
    <name evidence="1" type="ORF">JI739_02490</name>
</gene>
<organism evidence="1 2">
    <name type="scientific">Ramlibacter aurantiacus</name>
    <dbReference type="NCBI Taxonomy" id="2801330"/>
    <lineage>
        <taxon>Bacteria</taxon>
        <taxon>Pseudomonadati</taxon>
        <taxon>Pseudomonadota</taxon>
        <taxon>Betaproteobacteria</taxon>
        <taxon>Burkholderiales</taxon>
        <taxon>Comamonadaceae</taxon>
        <taxon>Ramlibacter</taxon>
    </lineage>
</organism>
<sequence length="168" mass="18126">MSLPDDPLWTWALGFYARPGVAPACLVLQDRLQLDVCVLLHALFRQAQGQPPGPAAIAEADAHVRPWRSEVVVPLRQLRRRMKAGWPEVPEAEAEAARSAVKAAELQAERVVLSRLYAWGAPPRPAGPHGSAAREVCRYFAQASGTTAELESDEVRAALATLEAAASS</sequence>
<reference evidence="1" key="1">
    <citation type="submission" date="2021-01" db="EMBL/GenBank/DDBJ databases">
        <title>Ramlibacter sp. strain AW1 16S ribosomal RNA gene Genome sequencing and assembly.</title>
        <authorList>
            <person name="Kang M."/>
        </authorList>
    </citation>
    <scope>NUCLEOTIDE SEQUENCE</scope>
    <source>
        <strain evidence="1">AW1</strain>
    </source>
</reference>
<dbReference type="InterPro" id="IPR012659">
    <property type="entry name" value="CHP02444"/>
</dbReference>
<comment type="caution">
    <text evidence="1">The sequence shown here is derived from an EMBL/GenBank/DDBJ whole genome shotgun (WGS) entry which is preliminary data.</text>
</comment>
<dbReference type="NCBIfam" id="TIGR02444">
    <property type="entry name" value="TIGR02444 family protein"/>
    <property type="match status" value="1"/>
</dbReference>
<dbReference type="RefSeq" id="WP_201682255.1">
    <property type="nucleotide sequence ID" value="NZ_JAEQNA010000001.1"/>
</dbReference>